<evidence type="ECO:0000256" key="5">
    <source>
        <dbReference type="SAM" id="Phobius"/>
    </source>
</evidence>
<evidence type="ECO:0000256" key="2">
    <source>
        <dbReference type="ARBA" id="ARBA00022692"/>
    </source>
</evidence>
<organism evidence="7 8">
    <name type="scientific">Rhodopila globiformis</name>
    <name type="common">Rhodopseudomonas globiformis</name>
    <dbReference type="NCBI Taxonomy" id="1071"/>
    <lineage>
        <taxon>Bacteria</taxon>
        <taxon>Pseudomonadati</taxon>
        <taxon>Pseudomonadota</taxon>
        <taxon>Alphaproteobacteria</taxon>
        <taxon>Acetobacterales</taxon>
        <taxon>Acetobacteraceae</taxon>
        <taxon>Rhodopila</taxon>
    </lineage>
</organism>
<dbReference type="PANTHER" id="PTHR23539:SF1">
    <property type="entry name" value="MAJOR FACILITATOR SUPERFAMILY (MFS) PROFILE DOMAIN-CONTAINING PROTEIN"/>
    <property type="match status" value="1"/>
</dbReference>
<gene>
    <name evidence="7" type="ORF">CCS01_21400</name>
</gene>
<feature type="transmembrane region" description="Helical" evidence="5">
    <location>
        <begin position="263"/>
        <end position="282"/>
    </location>
</feature>
<feature type="transmembrane region" description="Helical" evidence="5">
    <location>
        <begin position="294"/>
        <end position="313"/>
    </location>
</feature>
<dbReference type="Gene3D" id="1.20.1250.20">
    <property type="entry name" value="MFS general substrate transporter like domains"/>
    <property type="match status" value="2"/>
</dbReference>
<evidence type="ECO:0000313" key="8">
    <source>
        <dbReference type="Proteomes" id="UP000239724"/>
    </source>
</evidence>
<evidence type="ECO:0000313" key="7">
    <source>
        <dbReference type="EMBL" id="PPQ29502.1"/>
    </source>
</evidence>
<keyword evidence="4 5" id="KW-0472">Membrane</keyword>
<dbReference type="InterPro" id="IPR036259">
    <property type="entry name" value="MFS_trans_sf"/>
</dbReference>
<dbReference type="AlphaFoldDB" id="A0A2S6N4G7"/>
<dbReference type="InterPro" id="IPR020846">
    <property type="entry name" value="MFS_dom"/>
</dbReference>
<keyword evidence="8" id="KW-1185">Reference proteome</keyword>
<feature type="transmembrane region" description="Helical" evidence="5">
    <location>
        <begin position="228"/>
        <end position="251"/>
    </location>
</feature>
<feature type="transmembrane region" description="Helical" evidence="5">
    <location>
        <begin position="177"/>
        <end position="195"/>
    </location>
</feature>
<evidence type="ECO:0000256" key="3">
    <source>
        <dbReference type="ARBA" id="ARBA00022989"/>
    </source>
</evidence>
<dbReference type="GO" id="GO:0016020">
    <property type="term" value="C:membrane"/>
    <property type="evidence" value="ECO:0007669"/>
    <property type="project" value="UniProtKB-SubCell"/>
</dbReference>
<dbReference type="PROSITE" id="PS50850">
    <property type="entry name" value="MFS"/>
    <property type="match status" value="1"/>
</dbReference>
<dbReference type="GO" id="GO:0022857">
    <property type="term" value="F:transmembrane transporter activity"/>
    <property type="evidence" value="ECO:0007669"/>
    <property type="project" value="InterPro"/>
</dbReference>
<dbReference type="Pfam" id="PF12832">
    <property type="entry name" value="MFS_1_like"/>
    <property type="match status" value="1"/>
</dbReference>
<feature type="transmembrane region" description="Helical" evidence="5">
    <location>
        <begin position="55"/>
        <end position="75"/>
    </location>
</feature>
<dbReference type="InterPro" id="IPR024989">
    <property type="entry name" value="MFS_assoc_dom"/>
</dbReference>
<feature type="transmembrane region" description="Helical" evidence="5">
    <location>
        <begin position="28"/>
        <end position="49"/>
    </location>
</feature>
<feature type="transmembrane region" description="Helical" evidence="5">
    <location>
        <begin position="383"/>
        <end position="403"/>
    </location>
</feature>
<evidence type="ECO:0000256" key="1">
    <source>
        <dbReference type="ARBA" id="ARBA00004141"/>
    </source>
</evidence>
<feature type="transmembrane region" description="Helical" evidence="5">
    <location>
        <begin position="353"/>
        <end position="377"/>
    </location>
</feature>
<reference evidence="7 8" key="1">
    <citation type="journal article" date="2018" name="Arch. Microbiol.">
        <title>New insights into the metabolic potential of the phototrophic purple bacterium Rhodopila globiformis DSM 161(T) from its draft genome sequence and evidence for a vanadium-dependent nitrogenase.</title>
        <authorList>
            <person name="Imhoff J.F."/>
            <person name="Rahn T."/>
            <person name="Kunzel S."/>
            <person name="Neulinger S.C."/>
        </authorList>
    </citation>
    <scope>NUCLEOTIDE SEQUENCE [LARGE SCALE GENOMIC DNA]</scope>
    <source>
        <strain evidence="7 8">DSM 161</strain>
    </source>
</reference>
<feature type="transmembrane region" description="Helical" evidence="5">
    <location>
        <begin position="151"/>
        <end position="171"/>
    </location>
</feature>
<comment type="subcellular location">
    <subcellularLocation>
        <location evidence="1">Membrane</location>
        <topology evidence="1">Multi-pass membrane protein</topology>
    </subcellularLocation>
</comment>
<dbReference type="SUPFAM" id="SSF103473">
    <property type="entry name" value="MFS general substrate transporter"/>
    <property type="match status" value="1"/>
</dbReference>
<keyword evidence="3 5" id="KW-1133">Transmembrane helix</keyword>
<feature type="transmembrane region" description="Helical" evidence="5">
    <location>
        <begin position="120"/>
        <end position="139"/>
    </location>
</feature>
<keyword evidence="2 5" id="KW-0812">Transmembrane</keyword>
<proteinExistence type="predicted"/>
<sequence>MPAPASQAAQRVTSPGGAMRSRLGLNGLNFFTAAVQAGFGPFIVVWLTQSGWNPVALGLALSIGTFAALVGQLPGGLVVDQIHRKRIVTAWGLLGLGVSALMLCLPPTRPLIWGAQVAHSLASCVVTPAIAAVTLCVCGHDSFGERLGINTRWASLGNAASAALLGAAAVWFSERAVFFVTAALTVPALLSLLMIRAADCVGDADDHPAMRHPREREHRPWQILSEPALHVFAVAAALFQLANAALLPIAVSTLTQRHEASGLIISATIVVPQVITALLAPRTGRLAQTHGRRLVLLIGFAAVPLRALLFATLPGAVPLLAYQALDGVSAAMFGVMLPLIAADCTKRTGYLNLAIGALGLAAGLGATFSTAVAGWIAERYGPSETFLFLAAVGTTAVLLLLVAMPETRPVRRRPHASKATLPA</sequence>
<protein>
    <recommendedName>
        <fullName evidence="6">Major facilitator superfamily (MFS) profile domain-containing protein</fullName>
    </recommendedName>
</protein>
<dbReference type="Proteomes" id="UP000239724">
    <property type="component" value="Unassembled WGS sequence"/>
</dbReference>
<dbReference type="EMBL" id="NHRY01000226">
    <property type="protein sequence ID" value="PPQ29502.1"/>
    <property type="molecule type" value="Genomic_DNA"/>
</dbReference>
<evidence type="ECO:0000259" key="6">
    <source>
        <dbReference type="PROSITE" id="PS50850"/>
    </source>
</evidence>
<feature type="domain" description="Major facilitator superfamily (MFS) profile" evidence="6">
    <location>
        <begin position="228"/>
        <end position="423"/>
    </location>
</feature>
<feature type="transmembrane region" description="Helical" evidence="5">
    <location>
        <begin position="87"/>
        <end position="108"/>
    </location>
</feature>
<comment type="caution">
    <text evidence="7">The sequence shown here is derived from an EMBL/GenBank/DDBJ whole genome shotgun (WGS) entry which is preliminary data.</text>
</comment>
<evidence type="ECO:0000256" key="4">
    <source>
        <dbReference type="ARBA" id="ARBA00023136"/>
    </source>
</evidence>
<feature type="transmembrane region" description="Helical" evidence="5">
    <location>
        <begin position="319"/>
        <end position="341"/>
    </location>
</feature>
<dbReference type="PANTHER" id="PTHR23539">
    <property type="entry name" value="MFS TRANSPORTER"/>
    <property type="match status" value="1"/>
</dbReference>
<accession>A0A2S6N4G7</accession>
<name>A0A2S6N4G7_RHOGL</name>